<accession>A0A2P7S2H4</accession>
<proteinExistence type="predicted"/>
<dbReference type="InterPro" id="IPR029058">
    <property type="entry name" value="AB_hydrolase_fold"/>
</dbReference>
<dbReference type="Gene3D" id="3.40.50.1820">
    <property type="entry name" value="alpha/beta hydrolase"/>
    <property type="match status" value="1"/>
</dbReference>
<organism evidence="1 2">
    <name type="scientific">Pseudaminobacter soli</name>
    <name type="common">ex Li et al. 2025</name>
    <dbReference type="NCBI Taxonomy" id="1295366"/>
    <lineage>
        <taxon>Bacteria</taxon>
        <taxon>Pseudomonadati</taxon>
        <taxon>Pseudomonadota</taxon>
        <taxon>Alphaproteobacteria</taxon>
        <taxon>Hyphomicrobiales</taxon>
        <taxon>Phyllobacteriaceae</taxon>
        <taxon>Pseudaminobacter</taxon>
    </lineage>
</organism>
<sequence>MLAFRKQAGRIRPNPSWEIISRPGHKVRKLIPVSGALALAGQYPEIVAAFPEMVSNAAEIGAGVAASPMAEMYPDINWETAFRRMGELASEAWDWTEEAASVKAPILLVFADADSMTGEHVVAMYRAFGGFARDASYDGSLQPKAQLAILPGRTHYNILETTEVATLVEKFLRQ</sequence>
<dbReference type="EMBL" id="PXYL01000017">
    <property type="protein sequence ID" value="PSJ56626.1"/>
    <property type="molecule type" value="Genomic_DNA"/>
</dbReference>
<protein>
    <recommendedName>
        <fullName evidence="3">Alpha/beta hydrolase</fullName>
    </recommendedName>
</protein>
<keyword evidence="2" id="KW-1185">Reference proteome</keyword>
<dbReference type="Proteomes" id="UP000240653">
    <property type="component" value="Unassembled WGS sequence"/>
</dbReference>
<evidence type="ECO:0008006" key="3">
    <source>
        <dbReference type="Google" id="ProtNLM"/>
    </source>
</evidence>
<reference evidence="1 2" key="1">
    <citation type="submission" date="2018-03" db="EMBL/GenBank/DDBJ databases">
        <title>The draft genome of Mesorhizobium soli JCM 19897.</title>
        <authorList>
            <person name="Li L."/>
            <person name="Liu L."/>
            <person name="Liang L."/>
            <person name="Wang T."/>
            <person name="Zhang X."/>
        </authorList>
    </citation>
    <scope>NUCLEOTIDE SEQUENCE [LARGE SCALE GENOMIC DNA]</scope>
    <source>
        <strain evidence="1 2">JCM 19897</strain>
    </source>
</reference>
<dbReference type="SUPFAM" id="SSF53474">
    <property type="entry name" value="alpha/beta-Hydrolases"/>
    <property type="match status" value="1"/>
</dbReference>
<evidence type="ECO:0000313" key="2">
    <source>
        <dbReference type="Proteomes" id="UP000240653"/>
    </source>
</evidence>
<comment type="caution">
    <text evidence="1">The sequence shown here is derived from an EMBL/GenBank/DDBJ whole genome shotgun (WGS) entry which is preliminary data.</text>
</comment>
<name>A0A2P7S2H4_9HYPH</name>
<gene>
    <name evidence="1" type="ORF">C7I85_23995</name>
</gene>
<dbReference type="AlphaFoldDB" id="A0A2P7S2H4"/>
<evidence type="ECO:0000313" key="1">
    <source>
        <dbReference type="EMBL" id="PSJ56626.1"/>
    </source>
</evidence>